<feature type="compositionally biased region" description="Polar residues" evidence="1">
    <location>
        <begin position="274"/>
        <end position="283"/>
    </location>
</feature>
<dbReference type="OrthoDB" id="4829884at2"/>
<feature type="compositionally biased region" description="Low complexity" evidence="1">
    <location>
        <begin position="128"/>
        <end position="145"/>
    </location>
</feature>
<dbReference type="EMBL" id="JACBZA010000001">
    <property type="protein sequence ID" value="NYH87122.1"/>
    <property type="molecule type" value="Genomic_DNA"/>
</dbReference>
<keyword evidence="5" id="KW-1185">Reference proteome</keyword>
<dbReference type="AlphaFoldDB" id="A0A1I2XPT6"/>
<reference evidence="2 5" key="2">
    <citation type="submission" date="2020-07" db="EMBL/GenBank/DDBJ databases">
        <title>Sequencing the genomes of 1000 actinobacteria strains.</title>
        <authorList>
            <person name="Klenk H.-P."/>
        </authorList>
    </citation>
    <scope>NUCLEOTIDE SEQUENCE [LARGE SCALE GENOMIC DNA]</scope>
    <source>
        <strain evidence="2 5">DSM 45117</strain>
    </source>
</reference>
<organism evidence="3 4">
    <name type="scientific">Actinopolymorpha cephalotaxi</name>
    <dbReference type="NCBI Taxonomy" id="504797"/>
    <lineage>
        <taxon>Bacteria</taxon>
        <taxon>Bacillati</taxon>
        <taxon>Actinomycetota</taxon>
        <taxon>Actinomycetes</taxon>
        <taxon>Propionibacteriales</taxon>
        <taxon>Actinopolymorphaceae</taxon>
        <taxon>Actinopolymorpha</taxon>
    </lineage>
</organism>
<name>A0A1I2XPT6_9ACTN</name>
<feature type="region of interest" description="Disordered" evidence="1">
    <location>
        <begin position="235"/>
        <end position="289"/>
    </location>
</feature>
<evidence type="ECO:0000256" key="1">
    <source>
        <dbReference type="SAM" id="MobiDB-lite"/>
    </source>
</evidence>
<dbReference type="Proteomes" id="UP000199052">
    <property type="component" value="Unassembled WGS sequence"/>
</dbReference>
<evidence type="ECO:0000313" key="5">
    <source>
        <dbReference type="Proteomes" id="UP000533017"/>
    </source>
</evidence>
<proteinExistence type="predicted"/>
<feature type="compositionally biased region" description="Low complexity" evidence="1">
    <location>
        <begin position="79"/>
        <end position="92"/>
    </location>
</feature>
<feature type="compositionally biased region" description="Pro residues" evidence="1">
    <location>
        <begin position="172"/>
        <end position="184"/>
    </location>
</feature>
<dbReference type="Proteomes" id="UP000533017">
    <property type="component" value="Unassembled WGS sequence"/>
</dbReference>
<sequence>MGARRRAGSAPSAGKAVVLGAAWCGATAIAMTITWQGVCFVGAKVGDGSMPVLSPHAIDQALRTTSPSRSLERGPTPGRPEGIIGAPAAAPGPAGPDRRHPSAIPGHRLAGADGTAGEPGRPNPADPANPASPADPANSANRADPGGSGPVPADPTSRAGRTSKDGTAPGPAGAPAPRPAPSSPPEVTETWQLRGGQVSASCRGTTIELLYATPTDGWSMQIGQSGPTRINVQFRSPSGESELDARCVSGRPSAQVEDGSPHTETSESGERGTSDSVAPSGSDDSTRHH</sequence>
<evidence type="ECO:0000313" key="3">
    <source>
        <dbReference type="EMBL" id="SFH15460.1"/>
    </source>
</evidence>
<evidence type="ECO:0000313" key="4">
    <source>
        <dbReference type="Proteomes" id="UP000199052"/>
    </source>
</evidence>
<dbReference type="RefSeq" id="WP_092885936.1">
    <property type="nucleotide sequence ID" value="NZ_FOOI01000013.1"/>
</dbReference>
<evidence type="ECO:0000313" key="2">
    <source>
        <dbReference type="EMBL" id="NYH87122.1"/>
    </source>
</evidence>
<reference evidence="3 4" key="1">
    <citation type="submission" date="2016-10" db="EMBL/GenBank/DDBJ databases">
        <authorList>
            <person name="de Groot N.N."/>
        </authorList>
    </citation>
    <scope>NUCLEOTIDE SEQUENCE [LARGE SCALE GENOMIC DNA]</scope>
    <source>
        <strain evidence="3 4">CPCC 202808</strain>
    </source>
</reference>
<gene>
    <name evidence="2" type="ORF">FHR37_005973</name>
    <name evidence="3" type="ORF">SAMN05421678_1133</name>
</gene>
<accession>A0A1I2XPT6</accession>
<feature type="region of interest" description="Disordered" evidence="1">
    <location>
        <begin position="62"/>
        <end position="199"/>
    </location>
</feature>
<dbReference type="EMBL" id="FOOI01000013">
    <property type="protein sequence ID" value="SFH15460.1"/>
    <property type="molecule type" value="Genomic_DNA"/>
</dbReference>
<protein>
    <submittedName>
        <fullName evidence="3">Uncharacterized protein</fullName>
    </submittedName>
</protein>
<feature type="compositionally biased region" description="Basic and acidic residues" evidence="1">
    <location>
        <begin position="259"/>
        <end position="273"/>
    </location>
</feature>
<dbReference type="STRING" id="504797.SAMN05421678_1133"/>